<dbReference type="InterPro" id="IPR006311">
    <property type="entry name" value="TAT_signal"/>
</dbReference>
<dbReference type="SUPFAM" id="SSF110296">
    <property type="entry name" value="Oligoxyloglucan reducing end-specific cellobiohydrolase"/>
    <property type="match status" value="1"/>
</dbReference>
<protein>
    <submittedName>
        <fullName evidence="2">WD40/YVTN/BNR-like repeat-containing protein</fullName>
    </submittedName>
</protein>
<dbReference type="PROSITE" id="PS51318">
    <property type="entry name" value="TAT"/>
    <property type="match status" value="1"/>
</dbReference>
<evidence type="ECO:0000313" key="3">
    <source>
        <dbReference type="Proteomes" id="UP001597139"/>
    </source>
</evidence>
<organism evidence="2 3">
    <name type="scientific">Halolamina litorea</name>
    <dbReference type="NCBI Taxonomy" id="1515593"/>
    <lineage>
        <taxon>Archaea</taxon>
        <taxon>Methanobacteriati</taxon>
        <taxon>Methanobacteriota</taxon>
        <taxon>Stenosarchaea group</taxon>
        <taxon>Halobacteria</taxon>
        <taxon>Halobacteriales</taxon>
        <taxon>Haloferacaceae</taxon>
    </lineage>
</organism>
<dbReference type="Proteomes" id="UP001597139">
    <property type="component" value="Unassembled WGS sequence"/>
</dbReference>
<dbReference type="PROSITE" id="PS51257">
    <property type="entry name" value="PROKAR_LIPOPROTEIN"/>
    <property type="match status" value="1"/>
</dbReference>
<evidence type="ECO:0000256" key="1">
    <source>
        <dbReference type="SAM" id="MobiDB-lite"/>
    </source>
</evidence>
<name>A0ABD6BUD7_9EURY</name>
<dbReference type="RefSeq" id="WP_267647765.1">
    <property type="nucleotide sequence ID" value="NZ_JANHGR010000002.1"/>
</dbReference>
<feature type="region of interest" description="Disordered" evidence="1">
    <location>
        <begin position="31"/>
        <end position="68"/>
    </location>
</feature>
<proteinExistence type="predicted"/>
<sequence>MSRRRFTRRAFAALGTAAAFAGCLGSGGGDGTGGDTSTAGPATSMGESTPIDDKQVSDQATGEWHRAESPTQKTLYDVVVSRAGVFAVGEDGIIVGRCHGMWERIDDSNDLEVVGNTLYDASTPADGSNVWFCGSSGSIGVYEPKEQQILDYSAPGEKTSTWETIAVGGTRRNEQIFVGNGSGELLRGKRDGQNIDWQDVREPAGGSSLVDMEFPTANVGFLADSSGGLYRTTNTGGGWNKVGVRGAEHALQSIGAADENTVYVSADAGAVYRYNGRTWTDTSAGGASVYGIDIVDRQTGLACTGEGEVYDLTDGRWEQVGSFDSVSLRSVIYGNEASPHVAVGASGAIVERFPSGDAN</sequence>
<accession>A0ABD6BUD7</accession>
<dbReference type="AlphaFoldDB" id="A0ABD6BUD7"/>
<feature type="compositionally biased region" description="Low complexity" evidence="1">
    <location>
        <begin position="35"/>
        <end position="44"/>
    </location>
</feature>
<reference evidence="2 3" key="1">
    <citation type="journal article" date="2019" name="Int. J. Syst. Evol. Microbiol.">
        <title>The Global Catalogue of Microorganisms (GCM) 10K type strain sequencing project: providing services to taxonomists for standard genome sequencing and annotation.</title>
        <authorList>
            <consortium name="The Broad Institute Genomics Platform"/>
            <consortium name="The Broad Institute Genome Sequencing Center for Infectious Disease"/>
            <person name="Wu L."/>
            <person name="Ma J."/>
        </authorList>
    </citation>
    <scope>NUCLEOTIDE SEQUENCE [LARGE SCALE GENOMIC DNA]</scope>
    <source>
        <strain evidence="2 3">CGMCC 1.12859</strain>
    </source>
</reference>
<dbReference type="EMBL" id="JBHUCZ010000010">
    <property type="protein sequence ID" value="MFD1568232.1"/>
    <property type="molecule type" value="Genomic_DNA"/>
</dbReference>
<gene>
    <name evidence="2" type="ORF">ACFSAU_12095</name>
</gene>
<keyword evidence="3" id="KW-1185">Reference proteome</keyword>
<evidence type="ECO:0000313" key="2">
    <source>
        <dbReference type="EMBL" id="MFD1568232.1"/>
    </source>
</evidence>
<comment type="caution">
    <text evidence="2">The sequence shown here is derived from an EMBL/GenBank/DDBJ whole genome shotgun (WGS) entry which is preliminary data.</text>
</comment>